<comment type="similarity">
    <text evidence="2">Belongs to the class-I pyridoxal-phosphate-dependent aminotransferase family.</text>
</comment>
<name>A0A379AY51_AVIGA</name>
<evidence type="ECO:0000256" key="5">
    <source>
        <dbReference type="ARBA" id="ARBA00022898"/>
    </source>
</evidence>
<dbReference type="PANTHER" id="PTHR46383">
    <property type="entry name" value="ASPARTATE AMINOTRANSFERASE"/>
    <property type="match status" value="1"/>
</dbReference>
<dbReference type="Proteomes" id="UP000255113">
    <property type="component" value="Unassembled WGS sequence"/>
</dbReference>
<dbReference type="SUPFAM" id="SSF53383">
    <property type="entry name" value="PLP-dependent transferases"/>
    <property type="match status" value="1"/>
</dbReference>
<dbReference type="InterPro" id="IPR015424">
    <property type="entry name" value="PyrdxlP-dep_Trfase"/>
</dbReference>
<evidence type="ECO:0000313" key="7">
    <source>
        <dbReference type="EMBL" id="SUB26682.1"/>
    </source>
</evidence>
<dbReference type="RefSeq" id="WP_103853135.1">
    <property type="nucleotide sequence ID" value="NZ_PQVJ01000011.1"/>
</dbReference>
<keyword evidence="10" id="KW-1185">Reference proteome</keyword>
<evidence type="ECO:0000256" key="2">
    <source>
        <dbReference type="ARBA" id="ARBA00007441"/>
    </source>
</evidence>
<dbReference type="Proteomes" id="UP000294683">
    <property type="component" value="Unassembled WGS sequence"/>
</dbReference>
<dbReference type="InterPro" id="IPR004839">
    <property type="entry name" value="Aminotransferase_I/II_large"/>
</dbReference>
<evidence type="ECO:0000313" key="8">
    <source>
        <dbReference type="EMBL" id="TDP30183.1"/>
    </source>
</evidence>
<sequence length="372" mass="42705">MRCENMSAFIVMDIVREAVKYPNAIHFEIGQPDLPPSPKVKQALQQAIEDNQFSYTESLGLPALREKIREFYHRTYQVDVAPHRIILTPGTSGAFLVAYASTLNQGDKLGLTDPAYPCYKNFAYMMDIQPEFIPVDKQDYYQLAPQQLENRQIKALQISSPANPTGNIYTPERLQVLNEYCIANQIAFISDELYHGLVYDEQAATALQFNPNAYVINGFSKYFCMPGMRLGWIIVPEEKAREAEIVAQNIFISAPTLSQYGALAAFDYDYLDEIKGIFQERRDFLYNELKALFKIEFKPQGAFYLWADVSDYTQDSYEFAKKMLAEIQVAATPGIDFGENGTKHYLRFAYTREIAHLREGVERMKKWLAEQK</sequence>
<dbReference type="AlphaFoldDB" id="A0A379AY51"/>
<evidence type="ECO:0000313" key="10">
    <source>
        <dbReference type="Proteomes" id="UP000294683"/>
    </source>
</evidence>
<dbReference type="GO" id="GO:0004069">
    <property type="term" value="F:L-aspartate:2-oxoglutarate aminotransferase activity"/>
    <property type="evidence" value="ECO:0007669"/>
    <property type="project" value="UniProtKB-EC"/>
</dbReference>
<dbReference type="EC" id="2.6.1.1" evidence="7"/>
<dbReference type="EMBL" id="SNXJ01000001">
    <property type="protein sequence ID" value="TDP30183.1"/>
    <property type="molecule type" value="Genomic_DNA"/>
</dbReference>
<evidence type="ECO:0000313" key="9">
    <source>
        <dbReference type="Proteomes" id="UP000255113"/>
    </source>
</evidence>
<keyword evidence="5" id="KW-0663">Pyridoxal phosphate</keyword>
<dbReference type="PANTHER" id="PTHR46383:SF2">
    <property type="entry name" value="AMINOTRANSFERASE"/>
    <property type="match status" value="1"/>
</dbReference>
<evidence type="ECO:0000256" key="1">
    <source>
        <dbReference type="ARBA" id="ARBA00001933"/>
    </source>
</evidence>
<keyword evidence="3 7" id="KW-0032">Aminotransferase</keyword>
<dbReference type="Gene3D" id="3.40.640.10">
    <property type="entry name" value="Type I PLP-dependent aspartate aminotransferase-like (Major domain)"/>
    <property type="match status" value="1"/>
</dbReference>
<dbReference type="GO" id="GO:0030170">
    <property type="term" value="F:pyridoxal phosphate binding"/>
    <property type="evidence" value="ECO:0007669"/>
    <property type="project" value="InterPro"/>
</dbReference>
<reference evidence="7 9" key="1">
    <citation type="submission" date="2018-06" db="EMBL/GenBank/DDBJ databases">
        <authorList>
            <consortium name="Pathogen Informatics"/>
            <person name="Doyle S."/>
        </authorList>
    </citation>
    <scope>NUCLEOTIDE SEQUENCE [LARGE SCALE GENOMIC DNA]</scope>
    <source>
        <strain evidence="7 9">NCTC11188</strain>
    </source>
</reference>
<reference evidence="8 10" key="2">
    <citation type="submission" date="2019-03" db="EMBL/GenBank/DDBJ databases">
        <title>Genomic Encyclopedia of Type Strains, Phase IV (KMG-IV): sequencing the most valuable type-strain genomes for metagenomic binning, comparative biology and taxonomic classification.</title>
        <authorList>
            <person name="Goeker M."/>
        </authorList>
    </citation>
    <scope>NUCLEOTIDE SEQUENCE [LARGE SCALE GENOMIC DNA]</scope>
    <source>
        <strain evidence="8 10">DSM 17481</strain>
    </source>
</reference>
<keyword evidence="4 7" id="KW-0808">Transferase</keyword>
<proteinExistence type="inferred from homology"/>
<dbReference type="EMBL" id="UGSQ01000003">
    <property type="protein sequence ID" value="SUB26682.1"/>
    <property type="molecule type" value="Genomic_DNA"/>
</dbReference>
<dbReference type="InterPro" id="IPR050596">
    <property type="entry name" value="AspAT/PAT-like"/>
</dbReference>
<accession>A0A379AY51</accession>
<evidence type="ECO:0000259" key="6">
    <source>
        <dbReference type="Pfam" id="PF00155"/>
    </source>
</evidence>
<dbReference type="CDD" id="cd00609">
    <property type="entry name" value="AAT_like"/>
    <property type="match status" value="1"/>
</dbReference>
<dbReference type="GO" id="GO:0006520">
    <property type="term" value="P:amino acid metabolic process"/>
    <property type="evidence" value="ECO:0007669"/>
    <property type="project" value="InterPro"/>
</dbReference>
<protein>
    <submittedName>
        <fullName evidence="7 8">Aminotransferase</fullName>
        <ecNumber evidence="7">2.6.1.1</ecNumber>
    </submittedName>
</protein>
<comment type="cofactor">
    <cofactor evidence="1">
        <name>pyridoxal 5'-phosphate</name>
        <dbReference type="ChEBI" id="CHEBI:597326"/>
    </cofactor>
</comment>
<evidence type="ECO:0000256" key="3">
    <source>
        <dbReference type="ARBA" id="ARBA00022576"/>
    </source>
</evidence>
<evidence type="ECO:0000256" key="4">
    <source>
        <dbReference type="ARBA" id="ARBA00022679"/>
    </source>
</evidence>
<organism evidence="7 9">
    <name type="scientific">Avibacterium gallinarum</name>
    <name type="common">Pasteurella gallinarum</name>
    <dbReference type="NCBI Taxonomy" id="755"/>
    <lineage>
        <taxon>Bacteria</taxon>
        <taxon>Pseudomonadati</taxon>
        <taxon>Pseudomonadota</taxon>
        <taxon>Gammaproteobacteria</taxon>
        <taxon>Pasteurellales</taxon>
        <taxon>Pasteurellaceae</taxon>
        <taxon>Avibacterium</taxon>
    </lineage>
</organism>
<dbReference type="InterPro" id="IPR015421">
    <property type="entry name" value="PyrdxlP-dep_Trfase_major"/>
</dbReference>
<feature type="domain" description="Aminotransferase class I/classII large" evidence="6">
    <location>
        <begin position="24"/>
        <end position="363"/>
    </location>
</feature>
<dbReference type="Pfam" id="PF00155">
    <property type="entry name" value="Aminotran_1_2"/>
    <property type="match status" value="1"/>
</dbReference>
<gene>
    <name evidence="8" type="ORF">EV689_101211</name>
    <name evidence="7" type="ORF">NCTC11188_01042</name>
</gene>